<dbReference type="Proteomes" id="UP000202086">
    <property type="component" value="Segment"/>
</dbReference>
<evidence type="ECO:0000256" key="1">
    <source>
        <dbReference type="SAM" id="MobiDB-lite"/>
    </source>
</evidence>
<reference evidence="2 3" key="1">
    <citation type="submission" date="2012-12" db="EMBL/GenBank/DDBJ databases">
        <authorList>
            <person name="Sencilo A."/>
            <person name="Jacobs-Sera D."/>
            <person name="Russell D.A."/>
            <person name="Ko C."/>
            <person name="Atanasova N."/>
            <person name="Osterlund E."/>
            <person name="Oksanen H.M."/>
            <person name="Bamford D.H."/>
            <person name="Hatfull G.F."/>
            <person name="Roine E."/>
            <person name="Hendrix R.W."/>
        </authorList>
    </citation>
    <scope>NUCLEOTIDE SEQUENCE [LARGE SCALE GENOMIC DNA]</scope>
</reference>
<dbReference type="KEGG" id="vg:16193528"/>
<feature type="compositionally biased region" description="Basic and acidic residues" evidence="1">
    <location>
        <begin position="98"/>
        <end position="109"/>
    </location>
</feature>
<dbReference type="GeneID" id="16193528"/>
<keyword evidence="3" id="KW-1185">Reference proteome</keyword>
<gene>
    <name evidence="2" type="primary">116</name>
    <name evidence="2" type="ORF">DNAM5_116</name>
</gene>
<dbReference type="OrthoDB" id="23018at10239"/>
<dbReference type="EMBL" id="KC292029">
    <property type="protein sequence ID" value="AGM11975.1"/>
    <property type="molecule type" value="Genomic_DNA"/>
</dbReference>
<dbReference type="RefSeq" id="YP_008059677.1">
    <property type="nucleotide sequence ID" value="NC_021330.1"/>
</dbReference>
<accession>R4TAL1</accession>
<protein>
    <submittedName>
        <fullName evidence="2">Uncharacterized protein</fullName>
    </submittedName>
</protein>
<evidence type="ECO:0000313" key="2">
    <source>
        <dbReference type="EMBL" id="AGM11975.1"/>
    </source>
</evidence>
<name>R4TAL1_9CAUD</name>
<proteinExistence type="predicted"/>
<feature type="region of interest" description="Disordered" evidence="1">
    <location>
        <begin position="90"/>
        <end position="109"/>
    </location>
</feature>
<sequence length="109" mass="12318">MSLVDVILTELVSEFGVAVLGFGWLMYQVYSPDWLPETKLQKMMGSIEREIKETRGLLVSAITVLRAVVRTNDEVDTEKVDDYLVENGVEPDDFIDSTDMRGEEELGDD</sequence>
<evidence type="ECO:0000313" key="3">
    <source>
        <dbReference type="Proteomes" id="UP000202086"/>
    </source>
</evidence>
<organism evidence="2 3">
    <name type="scientific">Haloarcula californiae tailed virus 1</name>
    <dbReference type="NCBI Taxonomy" id="1273746"/>
    <lineage>
        <taxon>Viruses</taxon>
        <taxon>Duplodnaviria</taxon>
        <taxon>Heunggongvirae</taxon>
        <taxon>Uroviricota</taxon>
        <taxon>Caudoviricetes</taxon>
        <taxon>Thumleimavirales</taxon>
        <taxon>Druskaviridae</taxon>
        <taxon>Hacavirus</taxon>
        <taxon>Hacavirus italiense</taxon>
        <taxon>Hacavirus HCTV1</taxon>
    </lineage>
</organism>